<dbReference type="Proteomes" id="UP001500655">
    <property type="component" value="Unassembled WGS sequence"/>
</dbReference>
<dbReference type="EMBL" id="BAAALS010000005">
    <property type="protein sequence ID" value="GAA1744983.1"/>
    <property type="molecule type" value="Genomic_DNA"/>
</dbReference>
<proteinExistence type="predicted"/>
<dbReference type="Pfam" id="PF08241">
    <property type="entry name" value="Methyltransf_11"/>
    <property type="match status" value="1"/>
</dbReference>
<accession>A0ABP4W2A2</accession>
<gene>
    <name evidence="2" type="ORF">GCM10009681_14900</name>
</gene>
<organism evidence="2 3">
    <name type="scientific">Luedemannella helvata</name>
    <dbReference type="NCBI Taxonomy" id="349315"/>
    <lineage>
        <taxon>Bacteria</taxon>
        <taxon>Bacillati</taxon>
        <taxon>Actinomycetota</taxon>
        <taxon>Actinomycetes</taxon>
        <taxon>Micromonosporales</taxon>
        <taxon>Micromonosporaceae</taxon>
        <taxon>Luedemannella</taxon>
    </lineage>
</organism>
<dbReference type="Gene3D" id="3.40.50.150">
    <property type="entry name" value="Vaccinia Virus protein VP39"/>
    <property type="match status" value="1"/>
</dbReference>
<sequence length="265" mass="28206">MTDMTTDAHVLTNQYSEPSRLVARQAIWQWRRGPALPDVVLDLAAARGDEVVADVGCGNGRLLEALRGRGHTGPLLGLDRSPGMARVSAGYGFGAAADAQALPLRDASVDVALCLHMLYHVPDIGRAVAELRRVVRRGGTTVVATNDVGHAAEIRAIRSQAARTVLGVDVDLDWSDSRFNTDIARTALAAAFDEVHVHQHVGTSVVPDPAPVRAYVASWPPETLGLTAGPTWHAVLAEADRLIAAHFAARPTFPVTSRAAVLTCR</sequence>
<evidence type="ECO:0000259" key="1">
    <source>
        <dbReference type="Pfam" id="PF08241"/>
    </source>
</evidence>
<dbReference type="CDD" id="cd02440">
    <property type="entry name" value="AdoMet_MTases"/>
    <property type="match status" value="1"/>
</dbReference>
<comment type="caution">
    <text evidence="2">The sequence shown here is derived from an EMBL/GenBank/DDBJ whole genome shotgun (WGS) entry which is preliminary data.</text>
</comment>
<feature type="domain" description="Methyltransferase type 11" evidence="1">
    <location>
        <begin position="54"/>
        <end position="142"/>
    </location>
</feature>
<name>A0ABP4W2A2_9ACTN</name>
<dbReference type="InterPro" id="IPR029063">
    <property type="entry name" value="SAM-dependent_MTases_sf"/>
</dbReference>
<keyword evidence="3" id="KW-1185">Reference proteome</keyword>
<evidence type="ECO:0000313" key="2">
    <source>
        <dbReference type="EMBL" id="GAA1744983.1"/>
    </source>
</evidence>
<dbReference type="InterPro" id="IPR013216">
    <property type="entry name" value="Methyltransf_11"/>
</dbReference>
<dbReference type="PANTHER" id="PTHR42912">
    <property type="entry name" value="METHYLTRANSFERASE"/>
    <property type="match status" value="1"/>
</dbReference>
<dbReference type="RefSeq" id="WP_344078285.1">
    <property type="nucleotide sequence ID" value="NZ_BAAALS010000005.1"/>
</dbReference>
<dbReference type="SUPFAM" id="SSF53335">
    <property type="entry name" value="S-adenosyl-L-methionine-dependent methyltransferases"/>
    <property type="match status" value="1"/>
</dbReference>
<protein>
    <recommendedName>
        <fullName evidence="1">Methyltransferase type 11 domain-containing protein</fullName>
    </recommendedName>
</protein>
<evidence type="ECO:0000313" key="3">
    <source>
        <dbReference type="Proteomes" id="UP001500655"/>
    </source>
</evidence>
<dbReference type="InterPro" id="IPR050508">
    <property type="entry name" value="Methyltransf_Superfamily"/>
</dbReference>
<reference evidence="3" key="1">
    <citation type="journal article" date="2019" name="Int. J. Syst. Evol. Microbiol.">
        <title>The Global Catalogue of Microorganisms (GCM) 10K type strain sequencing project: providing services to taxonomists for standard genome sequencing and annotation.</title>
        <authorList>
            <consortium name="The Broad Institute Genomics Platform"/>
            <consortium name="The Broad Institute Genome Sequencing Center for Infectious Disease"/>
            <person name="Wu L."/>
            <person name="Ma J."/>
        </authorList>
    </citation>
    <scope>NUCLEOTIDE SEQUENCE [LARGE SCALE GENOMIC DNA]</scope>
    <source>
        <strain evidence="3">JCM 13249</strain>
    </source>
</reference>